<protein>
    <submittedName>
        <fullName evidence="7">Rod shape-determining protein RodA</fullName>
    </submittedName>
</protein>
<feature type="transmembrane region" description="Helical" evidence="6">
    <location>
        <begin position="170"/>
        <end position="186"/>
    </location>
</feature>
<dbReference type="GO" id="GO:0008360">
    <property type="term" value="P:regulation of cell shape"/>
    <property type="evidence" value="ECO:0007669"/>
    <property type="project" value="UniProtKB-KW"/>
</dbReference>
<accession>A0A6G1X866</accession>
<dbReference type="GO" id="GO:0051301">
    <property type="term" value="P:cell division"/>
    <property type="evidence" value="ECO:0007669"/>
    <property type="project" value="InterPro"/>
</dbReference>
<sequence length="391" mass="43569">MQKDHKRFNIDYILISIIIILAIISVLSLYTVQDYLTTNSPVLFYKQQIKWYIIGAIVTASVLILDYDRFRAIAWYLYGFGLLFVAGLYFLPFSIELGGARGWYQIPGLGVTVQPAEFMKIFLLIAVAHLITSHNEKRKEPRFVDDVWLLAKIAMLTIPAVILVAMQPDLGSAVVMLCIVGFLILVSGIRWRILLAIAGIVAAIIGAFVGIYLLFPDFVHDYLNDTVFGHVFTRLEAWFDPQQNAEQSGYQINKTLLAIGSGQLLGKGFMNIEVLGIPVRETDMIFSVIAEQAGFIGSSLVITLYFLLIYRIIHTALSCKDPFGSYLCTGVVGMITYQVIQNVGMSIKLLPISGLSLPFISYGGSSLIAYMIAIGLVLNVKSRIRTYMFDD</sequence>
<keyword evidence="5 6" id="KW-0472">Membrane</keyword>
<keyword evidence="4 6" id="KW-1133">Transmembrane helix</keyword>
<reference evidence="7 8" key="1">
    <citation type="submission" date="2019-11" db="EMBL/GenBank/DDBJ databases">
        <authorList>
            <person name="Li J."/>
        </authorList>
    </citation>
    <scope>NUCLEOTIDE SEQUENCE [LARGE SCALE GENOMIC DNA]</scope>
    <source>
        <strain evidence="7 8">J4</strain>
    </source>
</reference>
<evidence type="ECO:0000256" key="4">
    <source>
        <dbReference type="ARBA" id="ARBA00022989"/>
    </source>
</evidence>
<keyword evidence="3" id="KW-0133">Cell shape</keyword>
<feature type="transmembrane region" description="Helical" evidence="6">
    <location>
        <begin position="111"/>
        <end position="131"/>
    </location>
</feature>
<dbReference type="PANTHER" id="PTHR30474">
    <property type="entry name" value="CELL CYCLE PROTEIN"/>
    <property type="match status" value="1"/>
</dbReference>
<dbReference type="InterPro" id="IPR001182">
    <property type="entry name" value="FtsW/RodA"/>
</dbReference>
<comment type="subcellular location">
    <subcellularLocation>
        <location evidence="1">Membrane</location>
        <topology evidence="1">Multi-pass membrane protein</topology>
    </subcellularLocation>
</comment>
<feature type="transmembrane region" description="Helical" evidence="6">
    <location>
        <begin position="193"/>
        <end position="215"/>
    </location>
</feature>
<dbReference type="AlphaFoldDB" id="A0A6G1X866"/>
<feature type="transmembrane region" description="Helical" evidence="6">
    <location>
        <begin position="74"/>
        <end position="91"/>
    </location>
</feature>
<dbReference type="EMBL" id="WJNH01000007">
    <property type="protein sequence ID" value="MRG87095.1"/>
    <property type="molecule type" value="Genomic_DNA"/>
</dbReference>
<dbReference type="GO" id="GO:0015648">
    <property type="term" value="F:lipid-linked peptidoglycan transporter activity"/>
    <property type="evidence" value="ECO:0007669"/>
    <property type="project" value="TreeGrafter"/>
</dbReference>
<keyword evidence="8" id="KW-1185">Reference proteome</keyword>
<evidence type="ECO:0000256" key="1">
    <source>
        <dbReference type="ARBA" id="ARBA00004141"/>
    </source>
</evidence>
<comment type="caution">
    <text evidence="7">The sequence shown here is derived from an EMBL/GenBank/DDBJ whole genome shotgun (WGS) entry which is preliminary data.</text>
</comment>
<feature type="transmembrane region" description="Helical" evidence="6">
    <location>
        <begin position="12"/>
        <end position="31"/>
    </location>
</feature>
<evidence type="ECO:0000313" key="7">
    <source>
        <dbReference type="EMBL" id="MRG87095.1"/>
    </source>
</evidence>
<dbReference type="OrthoDB" id="9768187at2"/>
<feature type="transmembrane region" description="Helical" evidence="6">
    <location>
        <begin position="322"/>
        <end position="340"/>
    </location>
</feature>
<evidence type="ECO:0000256" key="3">
    <source>
        <dbReference type="ARBA" id="ARBA00022960"/>
    </source>
</evidence>
<evidence type="ECO:0000256" key="6">
    <source>
        <dbReference type="SAM" id="Phobius"/>
    </source>
</evidence>
<dbReference type="RefSeq" id="WP_153728982.1">
    <property type="nucleotide sequence ID" value="NZ_WJNH01000007.1"/>
</dbReference>
<evidence type="ECO:0000256" key="5">
    <source>
        <dbReference type="ARBA" id="ARBA00023136"/>
    </source>
</evidence>
<evidence type="ECO:0000256" key="2">
    <source>
        <dbReference type="ARBA" id="ARBA00022692"/>
    </source>
</evidence>
<dbReference type="Proteomes" id="UP000480185">
    <property type="component" value="Unassembled WGS sequence"/>
</dbReference>
<feature type="transmembrane region" description="Helical" evidence="6">
    <location>
        <begin position="143"/>
        <end position="164"/>
    </location>
</feature>
<name>A0A6G1X866_9BACI</name>
<dbReference type="Pfam" id="PF01098">
    <property type="entry name" value="FTSW_RODA_SPOVE"/>
    <property type="match status" value="1"/>
</dbReference>
<dbReference type="GO" id="GO:0005886">
    <property type="term" value="C:plasma membrane"/>
    <property type="evidence" value="ECO:0007669"/>
    <property type="project" value="TreeGrafter"/>
</dbReference>
<feature type="transmembrane region" description="Helical" evidence="6">
    <location>
        <begin position="51"/>
        <end position="67"/>
    </location>
</feature>
<organism evidence="7 8">
    <name type="scientific">Salinibacillus xinjiangensis</name>
    <dbReference type="NCBI Taxonomy" id="1229268"/>
    <lineage>
        <taxon>Bacteria</taxon>
        <taxon>Bacillati</taxon>
        <taxon>Bacillota</taxon>
        <taxon>Bacilli</taxon>
        <taxon>Bacillales</taxon>
        <taxon>Bacillaceae</taxon>
        <taxon>Salinibacillus</taxon>
    </lineage>
</organism>
<keyword evidence="2 6" id="KW-0812">Transmembrane</keyword>
<dbReference type="GO" id="GO:0032153">
    <property type="term" value="C:cell division site"/>
    <property type="evidence" value="ECO:0007669"/>
    <property type="project" value="TreeGrafter"/>
</dbReference>
<dbReference type="PANTHER" id="PTHR30474:SF1">
    <property type="entry name" value="PEPTIDOGLYCAN GLYCOSYLTRANSFERASE MRDB"/>
    <property type="match status" value="1"/>
</dbReference>
<proteinExistence type="predicted"/>
<feature type="transmembrane region" description="Helical" evidence="6">
    <location>
        <begin position="284"/>
        <end position="310"/>
    </location>
</feature>
<feature type="transmembrane region" description="Helical" evidence="6">
    <location>
        <begin position="360"/>
        <end position="380"/>
    </location>
</feature>
<evidence type="ECO:0000313" key="8">
    <source>
        <dbReference type="Proteomes" id="UP000480185"/>
    </source>
</evidence>
<gene>
    <name evidence="7" type="ORF">GH754_12320</name>
</gene>